<evidence type="ECO:0000313" key="2">
    <source>
        <dbReference type="Proteomes" id="UP000231267"/>
    </source>
</evidence>
<dbReference type="Proteomes" id="UP000231267">
    <property type="component" value="Unassembled WGS sequence"/>
</dbReference>
<accession>A0A2J0LEL5</accession>
<organism evidence="1 2">
    <name type="scientific">Candidatus Taenaricola geysiri</name>
    <dbReference type="NCBI Taxonomy" id="1974752"/>
    <lineage>
        <taxon>Bacteria</taxon>
        <taxon>Pseudomonadati</taxon>
        <taxon>Candidatus Omnitrophota</taxon>
        <taxon>Candidatus Taenaricola</taxon>
    </lineage>
</organism>
<reference evidence="1 2" key="1">
    <citation type="submission" date="2017-09" db="EMBL/GenBank/DDBJ databases">
        <title>Depth-based differentiation of microbial function through sediment-hosted aquifers and enrichment of novel symbionts in the deep terrestrial subsurface.</title>
        <authorList>
            <person name="Probst A.J."/>
            <person name="Ladd B."/>
            <person name="Jarett J.K."/>
            <person name="Geller-Mcgrath D.E."/>
            <person name="Sieber C.M."/>
            <person name="Emerson J.B."/>
            <person name="Anantharaman K."/>
            <person name="Thomas B.C."/>
            <person name="Malmstrom R."/>
            <person name="Stieglmeier M."/>
            <person name="Klingl A."/>
            <person name="Woyke T."/>
            <person name="Ryan C.M."/>
            <person name="Banfield J.F."/>
        </authorList>
    </citation>
    <scope>NUCLEOTIDE SEQUENCE [LARGE SCALE GENOMIC DNA]</scope>
    <source>
        <strain evidence="1">CG12_big_fil_rev_8_21_14_0_65_43_15</strain>
    </source>
</reference>
<dbReference type="AlphaFoldDB" id="A0A2J0LEL5"/>
<comment type="caution">
    <text evidence="1">The sequence shown here is derived from an EMBL/GenBank/DDBJ whole genome shotgun (WGS) entry which is preliminary data.</text>
</comment>
<gene>
    <name evidence="1" type="ORF">COW11_04075</name>
</gene>
<protein>
    <submittedName>
        <fullName evidence="1">Uncharacterized protein</fullName>
    </submittedName>
</protein>
<dbReference type="EMBL" id="PFGP01000096">
    <property type="protein sequence ID" value="PIW66291.1"/>
    <property type="molecule type" value="Genomic_DNA"/>
</dbReference>
<evidence type="ECO:0000313" key="1">
    <source>
        <dbReference type="EMBL" id="PIW66291.1"/>
    </source>
</evidence>
<name>A0A2J0LEL5_9BACT</name>
<sequence>MKNFLVNLWKKKKKFYLGINHLLKQHSKSYLSFFYIVSAKFYFIFGDNKKWPYFFEKLIAEIRKKYPSPIMGVVLNSQRIGFLPEYFQKNGFGAKVSDILYNTEEYKKFTEYMKNEEGFEGIPVHMEMADIAEIVYMKRWQELRSLTVDLLASAIPSTFITPYPFSKDLKEELLKNKNGIKKINNVVVSLAKYSSKNNDDISWYCSVEISYLLAVYSSLLEEHYIKNK</sequence>
<proteinExistence type="predicted"/>